<protein>
    <recommendedName>
        <fullName evidence="1">IPT/TIG domain-containing protein</fullName>
    </recommendedName>
</protein>
<dbReference type="InterPro" id="IPR014756">
    <property type="entry name" value="Ig_E-set"/>
</dbReference>
<sequence length="242" mass="25136">MALTITGVYPATGSTLGGDTITVSGTDLNTVTTVTVGGTAAPDFEILNAKFLRILTPPGTAGTANIVLGDGSTTVTLTAQYTYAAPTSDAVLTSTLARKFRIDVNTGTAGSPIWTQVRAITTMATPISPTMQDDSDYDSDGWGSQAKTMLAWSITATLSRKVGATSGNYDPGQEKIRSAHDQFGPDGLVQLRWYDRTGGPEAYTGFAHVGWEPQGGDAPALDTVNLTLTGQGKRTTIANPAA</sequence>
<dbReference type="InterPro" id="IPR002909">
    <property type="entry name" value="IPT_dom"/>
</dbReference>
<name>A0A1T3P219_9ACTN</name>
<keyword evidence="3" id="KW-1185">Reference proteome</keyword>
<dbReference type="Pfam" id="PF01833">
    <property type="entry name" value="TIG"/>
    <property type="match status" value="1"/>
</dbReference>
<proteinExistence type="predicted"/>
<dbReference type="InterPro" id="IPR013783">
    <property type="entry name" value="Ig-like_fold"/>
</dbReference>
<feature type="domain" description="IPT/TIG" evidence="1">
    <location>
        <begin position="4"/>
        <end position="83"/>
    </location>
</feature>
<dbReference type="AlphaFoldDB" id="A0A1T3P219"/>
<dbReference type="NCBIfam" id="NF047353">
    <property type="entry name" value="tube_lmo2291"/>
    <property type="match status" value="1"/>
</dbReference>
<dbReference type="CDD" id="cd00102">
    <property type="entry name" value="IPT"/>
    <property type="match status" value="1"/>
</dbReference>
<dbReference type="EMBL" id="MWQN01000001">
    <property type="protein sequence ID" value="OPC83005.1"/>
    <property type="molecule type" value="Genomic_DNA"/>
</dbReference>
<organism evidence="2 3">
    <name type="scientific">Embleya scabrispora</name>
    <dbReference type="NCBI Taxonomy" id="159449"/>
    <lineage>
        <taxon>Bacteria</taxon>
        <taxon>Bacillati</taxon>
        <taxon>Actinomycetota</taxon>
        <taxon>Actinomycetes</taxon>
        <taxon>Kitasatosporales</taxon>
        <taxon>Streptomycetaceae</taxon>
        <taxon>Embleya</taxon>
    </lineage>
</organism>
<accession>A0A1T3P219</accession>
<gene>
    <name evidence="2" type="ORF">B4N89_20545</name>
</gene>
<dbReference type="Proteomes" id="UP000190037">
    <property type="component" value="Unassembled WGS sequence"/>
</dbReference>
<dbReference type="Gene3D" id="2.60.40.10">
    <property type="entry name" value="Immunoglobulins"/>
    <property type="match status" value="1"/>
</dbReference>
<comment type="caution">
    <text evidence="2">The sequence shown here is derived from an EMBL/GenBank/DDBJ whole genome shotgun (WGS) entry which is preliminary data.</text>
</comment>
<dbReference type="OrthoDB" id="4201135at2"/>
<dbReference type="GO" id="GO:0005975">
    <property type="term" value="P:carbohydrate metabolic process"/>
    <property type="evidence" value="ECO:0007669"/>
    <property type="project" value="UniProtKB-ARBA"/>
</dbReference>
<evidence type="ECO:0000313" key="3">
    <source>
        <dbReference type="Proteomes" id="UP000190037"/>
    </source>
</evidence>
<reference evidence="2 3" key="1">
    <citation type="submission" date="2017-03" db="EMBL/GenBank/DDBJ databases">
        <title>Draft genome sequence of Streptomyces scabrisporus NF3, endophyte isolated from Amphipterygium adstringens.</title>
        <authorList>
            <person name="Vazquez M."/>
            <person name="Ceapa C.D."/>
            <person name="Rodriguez Luna D."/>
            <person name="Sanchez Esquivel S."/>
        </authorList>
    </citation>
    <scope>NUCLEOTIDE SEQUENCE [LARGE SCALE GENOMIC DNA]</scope>
    <source>
        <strain evidence="2 3">NF3</strain>
    </source>
</reference>
<dbReference type="SUPFAM" id="SSF81296">
    <property type="entry name" value="E set domains"/>
    <property type="match status" value="1"/>
</dbReference>
<evidence type="ECO:0000259" key="1">
    <source>
        <dbReference type="Pfam" id="PF01833"/>
    </source>
</evidence>
<dbReference type="RefSeq" id="WP_078977304.1">
    <property type="nucleotide sequence ID" value="NZ_MWQN01000001.1"/>
</dbReference>
<evidence type="ECO:0000313" key="2">
    <source>
        <dbReference type="EMBL" id="OPC83005.1"/>
    </source>
</evidence>
<dbReference type="STRING" id="159449.B4N89_20545"/>